<dbReference type="AlphaFoldDB" id="A0A4Q2RL43"/>
<feature type="region of interest" description="Disordered" evidence="1">
    <location>
        <begin position="1"/>
        <end position="49"/>
    </location>
</feature>
<evidence type="ECO:0000256" key="1">
    <source>
        <dbReference type="SAM" id="MobiDB-lite"/>
    </source>
</evidence>
<keyword evidence="3" id="KW-1185">Reference proteome</keyword>
<dbReference type="OrthoDB" id="3403133at2"/>
<organism evidence="2 3">
    <name type="scientific">Nocardioides glacieisoli</name>
    <dbReference type="NCBI Taxonomy" id="1168730"/>
    <lineage>
        <taxon>Bacteria</taxon>
        <taxon>Bacillati</taxon>
        <taxon>Actinomycetota</taxon>
        <taxon>Actinomycetes</taxon>
        <taxon>Propionibacteriales</taxon>
        <taxon>Nocardioidaceae</taxon>
        <taxon>Nocardioides</taxon>
    </lineage>
</organism>
<evidence type="ECO:0008006" key="4">
    <source>
        <dbReference type="Google" id="ProtNLM"/>
    </source>
</evidence>
<protein>
    <recommendedName>
        <fullName evidence="4">TnsA-like heteromeric transposase endonuclease subunit</fullName>
    </recommendedName>
</protein>
<reference evidence="2 3" key="1">
    <citation type="submission" date="2019-01" db="EMBL/GenBank/DDBJ databases">
        <title>Novel species of Nocardioides.</title>
        <authorList>
            <person name="Liu Q."/>
            <person name="Xin Y.-H."/>
        </authorList>
    </citation>
    <scope>NUCLEOTIDE SEQUENCE [LARGE SCALE GENOMIC DNA]</scope>
    <source>
        <strain evidence="2 3">HLT3-15</strain>
    </source>
</reference>
<accession>A0A4Q2RL43</accession>
<evidence type="ECO:0000313" key="2">
    <source>
        <dbReference type="EMBL" id="RYB88245.1"/>
    </source>
</evidence>
<dbReference type="EMBL" id="SDWS01000025">
    <property type="protein sequence ID" value="RYB88245.1"/>
    <property type="molecule type" value="Genomic_DNA"/>
</dbReference>
<comment type="caution">
    <text evidence="2">The sequence shown here is derived from an EMBL/GenBank/DDBJ whole genome shotgun (WGS) entry which is preliminary data.</text>
</comment>
<evidence type="ECO:0000313" key="3">
    <source>
        <dbReference type="Proteomes" id="UP000291838"/>
    </source>
</evidence>
<gene>
    <name evidence="2" type="ORF">EUA06_22170</name>
</gene>
<dbReference type="Proteomes" id="UP000291838">
    <property type="component" value="Unassembled WGS sequence"/>
</dbReference>
<proteinExistence type="predicted"/>
<sequence length="218" mass="24198">MSHAGPEDLAASGSASKAHEPRIQAHSANPKSSARGGAKRYPKGVRGLLNPALGRSDSLDLLRSSGASDLARRGELVLYRGGRVECSPVALGPDAAWRWRDLWAVRRIGSYREARNRIGMVTVEQDGCRRLLETESSLERAHLRDQLFTAGVTWLLTQPFALRWPIEGRCLWRVPDILGYDLDGPFVADVKPEASRTEYSDLMFELTRVKSRQVVYAA</sequence>
<name>A0A4Q2RL43_9ACTN</name>